<proteinExistence type="predicted"/>
<organism evidence="1">
    <name type="scientific">marine sediment metagenome</name>
    <dbReference type="NCBI Taxonomy" id="412755"/>
    <lineage>
        <taxon>unclassified sequences</taxon>
        <taxon>metagenomes</taxon>
        <taxon>ecological metagenomes</taxon>
    </lineage>
</organism>
<evidence type="ECO:0000313" key="1">
    <source>
        <dbReference type="EMBL" id="KKM99124.1"/>
    </source>
</evidence>
<dbReference type="AlphaFoldDB" id="A0A0F9LVF8"/>
<sequence>MNVNVSMKKIAVVLVLMGVVFGGVWRYMETAPERKTEAEIKVLVDFAQRQALEIAIIEQSVKLAEYKRRIAKSRVPVSPVESKPPVPKETE</sequence>
<name>A0A0F9LVF8_9ZZZZ</name>
<accession>A0A0F9LVF8</accession>
<comment type="caution">
    <text evidence="1">The sequence shown here is derived from an EMBL/GenBank/DDBJ whole genome shotgun (WGS) entry which is preliminary data.</text>
</comment>
<gene>
    <name evidence="1" type="ORF">LCGC14_1151010</name>
</gene>
<dbReference type="EMBL" id="LAZR01005533">
    <property type="protein sequence ID" value="KKM99124.1"/>
    <property type="molecule type" value="Genomic_DNA"/>
</dbReference>
<protein>
    <submittedName>
        <fullName evidence="1">Uncharacterized protein</fullName>
    </submittedName>
</protein>
<reference evidence="1" key="1">
    <citation type="journal article" date="2015" name="Nature">
        <title>Complex archaea that bridge the gap between prokaryotes and eukaryotes.</title>
        <authorList>
            <person name="Spang A."/>
            <person name="Saw J.H."/>
            <person name="Jorgensen S.L."/>
            <person name="Zaremba-Niedzwiedzka K."/>
            <person name="Martijn J."/>
            <person name="Lind A.E."/>
            <person name="van Eijk R."/>
            <person name="Schleper C."/>
            <person name="Guy L."/>
            <person name="Ettema T.J."/>
        </authorList>
    </citation>
    <scope>NUCLEOTIDE SEQUENCE</scope>
</reference>